<comment type="cofactor">
    <cofactor evidence="5">
        <name>FAD</name>
        <dbReference type="ChEBI" id="CHEBI:57692"/>
    </cofactor>
</comment>
<feature type="binding site" evidence="5">
    <location>
        <position position="297"/>
    </location>
    <ligand>
        <name>FAD</name>
        <dbReference type="ChEBI" id="CHEBI:57692"/>
    </ligand>
</feature>
<dbReference type="SUPFAM" id="SSF51905">
    <property type="entry name" value="FAD/NAD(P)-binding domain"/>
    <property type="match status" value="1"/>
</dbReference>
<evidence type="ECO:0000256" key="5">
    <source>
        <dbReference type="HAMAP-Rule" id="MF_00845"/>
    </source>
</evidence>
<dbReference type="RefSeq" id="WP_345559651.1">
    <property type="nucleotide sequence ID" value="NZ_BAABDQ010000002.1"/>
</dbReference>
<feature type="binding site" evidence="5">
    <location>
        <position position="48"/>
    </location>
    <ligand>
        <name>FAD</name>
        <dbReference type="ChEBI" id="CHEBI:57692"/>
    </ligand>
</feature>
<keyword evidence="5" id="KW-0963">Cytoplasm</keyword>
<protein>
    <recommendedName>
        <fullName evidence="5">Flavin-dependent monooxygenase</fullName>
    </recommendedName>
    <alternativeName>
        <fullName evidence="5">TetX monooxygenase</fullName>
        <shortName evidence="5">TetX</shortName>
        <ecNumber evidence="5">1.14.13.-</ecNumber>
    </alternativeName>
</protein>
<dbReference type="Proteomes" id="UP001500630">
    <property type="component" value="Unassembled WGS sequence"/>
</dbReference>
<dbReference type="PRINTS" id="PR00420">
    <property type="entry name" value="RNGMNOXGNASE"/>
</dbReference>
<name>A0ABP6VIT1_9ACTN</name>
<comment type="caution">
    <text evidence="7">The sequence shown here is derived from an EMBL/GenBank/DDBJ whole genome shotgun (WGS) entry which is preliminary data.</text>
</comment>
<comment type="catalytic activity">
    <reaction evidence="5">
        <text>a tetracycline + NADPH + O2 + H(+) = an 11a-hydroxytetracycline + NADP(+) + H2O</text>
        <dbReference type="Rhea" id="RHEA:61444"/>
        <dbReference type="ChEBI" id="CHEBI:15377"/>
        <dbReference type="ChEBI" id="CHEBI:15378"/>
        <dbReference type="ChEBI" id="CHEBI:15379"/>
        <dbReference type="ChEBI" id="CHEBI:57783"/>
        <dbReference type="ChEBI" id="CHEBI:58349"/>
        <dbReference type="ChEBI" id="CHEBI:144644"/>
        <dbReference type="ChEBI" id="CHEBI:144645"/>
    </reaction>
</comment>
<dbReference type="EMBL" id="BAABDQ010000002">
    <property type="protein sequence ID" value="GAA3534868.1"/>
    <property type="molecule type" value="Genomic_DNA"/>
</dbReference>
<evidence type="ECO:0000256" key="1">
    <source>
        <dbReference type="ARBA" id="ARBA00022630"/>
    </source>
</evidence>
<dbReference type="HAMAP" id="MF_00845">
    <property type="entry name" value="TetX_monooxygenase"/>
    <property type="match status" value="1"/>
</dbReference>
<organism evidence="7 8">
    <name type="scientific">Nonomuraea rosea</name>
    <dbReference type="NCBI Taxonomy" id="638574"/>
    <lineage>
        <taxon>Bacteria</taxon>
        <taxon>Bacillati</taxon>
        <taxon>Actinomycetota</taxon>
        <taxon>Actinomycetes</taxon>
        <taxon>Streptosporangiales</taxon>
        <taxon>Streptosporangiaceae</taxon>
        <taxon>Nonomuraea</taxon>
    </lineage>
</organism>
<keyword evidence="8" id="KW-1185">Reference proteome</keyword>
<dbReference type="EC" id="1.14.13.-" evidence="5"/>
<evidence type="ECO:0000256" key="2">
    <source>
        <dbReference type="ARBA" id="ARBA00022827"/>
    </source>
</evidence>
<dbReference type="InterPro" id="IPR002938">
    <property type="entry name" value="FAD-bd"/>
</dbReference>
<feature type="binding site" evidence="5">
    <location>
        <position position="41"/>
    </location>
    <ligand>
        <name>NADPH</name>
        <dbReference type="ChEBI" id="CHEBI:57783"/>
    </ligand>
</feature>
<comment type="subunit">
    <text evidence="5">Monomer.</text>
</comment>
<dbReference type="GO" id="GO:0004497">
    <property type="term" value="F:monooxygenase activity"/>
    <property type="evidence" value="ECO:0007669"/>
    <property type="project" value="UniProtKB-KW"/>
</dbReference>
<reference evidence="8" key="1">
    <citation type="journal article" date="2019" name="Int. J. Syst. Evol. Microbiol.">
        <title>The Global Catalogue of Microorganisms (GCM) 10K type strain sequencing project: providing services to taxonomists for standard genome sequencing and annotation.</title>
        <authorList>
            <consortium name="The Broad Institute Genomics Platform"/>
            <consortium name="The Broad Institute Genome Sequencing Center for Infectious Disease"/>
            <person name="Wu L."/>
            <person name="Ma J."/>
        </authorList>
    </citation>
    <scope>NUCLEOTIDE SEQUENCE [LARGE SCALE GENOMIC DNA]</scope>
    <source>
        <strain evidence="8">JCM 17326</strain>
    </source>
</reference>
<dbReference type="InterPro" id="IPR043683">
    <property type="entry name" value="TetX_monooxygenase"/>
</dbReference>
<feature type="domain" description="FAD-binding" evidence="6">
    <location>
        <begin position="291"/>
        <end position="350"/>
    </location>
</feature>
<dbReference type="Gene3D" id="3.50.50.60">
    <property type="entry name" value="FAD/NAD(P)-binding domain"/>
    <property type="match status" value="1"/>
</dbReference>
<sequence>MSLPSIAIVGAGLSGLVLARILQNHGIPSTVYEGDAGPDARTQGGSLDIHEDSGQLALRACGLYEEFRRHTHPQGEHVRVLDKAGTVFIDAEPPGGEGGRPEIDRTVLRDLLIGSLDPGRIAWGRKVTAVGTRAGGRHEVTFADGGSTTADLLVGADGTWSKVRPLLSAATPQYSGISHVEVNIMDAETRHPEAAALVGPGMIFALSEGKGILGHGGRHVQLGVSFRVPQDWLVSSGVDWSDAPAARAALLAELAGWSTGLTDLIRDCDDTITPRQIFALPAGHRWPRIPGVTLVGDAAHVMPPYAGEGANIAMLDAADLARAIIDQPDDIEAALTRYETAMFPRAEAAAEMSTQGLAMCFSPDSPRGAVEFFSGMPAGTGFDAAGIVDEVGEGVTGVRRQDGRTMACSSRS</sequence>
<gene>
    <name evidence="7" type="ORF">GCM10022419_012940</name>
</gene>
<keyword evidence="2 5" id="KW-0274">FAD</keyword>
<keyword evidence="1 5" id="KW-0285">Flavoprotein</keyword>
<keyword evidence="5" id="KW-0547">Nucleotide-binding</keyword>
<evidence type="ECO:0000256" key="4">
    <source>
        <dbReference type="ARBA" id="ARBA00023033"/>
    </source>
</evidence>
<proteinExistence type="inferred from homology"/>
<dbReference type="Pfam" id="PF01494">
    <property type="entry name" value="FAD_binding_3"/>
    <property type="match status" value="2"/>
</dbReference>
<comment type="similarity">
    <text evidence="5">Belongs to the aromatic-ring hydroxylase family. TetX subfamily.</text>
</comment>
<comment type="subcellular location">
    <subcellularLocation>
        <location evidence="5">Cytoplasm</location>
    </subcellularLocation>
</comment>
<evidence type="ECO:0000256" key="3">
    <source>
        <dbReference type="ARBA" id="ARBA00023002"/>
    </source>
</evidence>
<evidence type="ECO:0000259" key="6">
    <source>
        <dbReference type="Pfam" id="PF01494"/>
    </source>
</evidence>
<comment type="domain">
    <text evidence="5">Consists of an N-terminal FAD-binding domain with a Rossman fold and a C-terminal substrate-binding domain.</text>
</comment>
<dbReference type="InterPro" id="IPR036188">
    <property type="entry name" value="FAD/NAD-bd_sf"/>
</dbReference>
<evidence type="ECO:0000313" key="8">
    <source>
        <dbReference type="Proteomes" id="UP001500630"/>
    </source>
</evidence>
<keyword evidence="3 5" id="KW-0560">Oxidoreductase</keyword>
<dbReference type="PANTHER" id="PTHR46972">
    <property type="entry name" value="MONOOXYGENASE ASQM-RELATED"/>
    <property type="match status" value="1"/>
</dbReference>
<evidence type="ECO:0000313" key="7">
    <source>
        <dbReference type="EMBL" id="GAA3534868.1"/>
    </source>
</evidence>
<accession>A0ABP6VIT1</accession>
<feature type="binding site" evidence="5">
    <location>
        <position position="105"/>
    </location>
    <ligand>
        <name>FAD</name>
        <dbReference type="ChEBI" id="CHEBI:57692"/>
    </ligand>
</feature>
<feature type="domain" description="FAD-binding" evidence="6">
    <location>
        <begin position="6"/>
        <end position="189"/>
    </location>
</feature>
<dbReference type="PANTHER" id="PTHR46972:SF1">
    <property type="entry name" value="FAD DEPENDENT OXIDOREDUCTASE DOMAIN-CONTAINING PROTEIN"/>
    <property type="match status" value="1"/>
</dbReference>
<keyword evidence="5" id="KW-0521">NADP</keyword>
<keyword evidence="4 5" id="KW-0503">Monooxygenase</keyword>
<comment type="function">
    <text evidence="5">An FAD-requiring monooxygenase active on some tetracycline antibiotic derivatives, which leads to their inactivation. Hydroxylates carbon 11a of tetracycline and some analogs.</text>
</comment>